<gene>
    <name evidence="1" type="ORF">QVD17_16325</name>
</gene>
<dbReference type="Proteomes" id="UP001229421">
    <property type="component" value="Unassembled WGS sequence"/>
</dbReference>
<reference evidence="1" key="1">
    <citation type="journal article" date="2023" name="bioRxiv">
        <title>Improved chromosome-level genome assembly for marigold (Tagetes erecta).</title>
        <authorList>
            <person name="Jiang F."/>
            <person name="Yuan L."/>
            <person name="Wang S."/>
            <person name="Wang H."/>
            <person name="Xu D."/>
            <person name="Wang A."/>
            <person name="Fan W."/>
        </authorList>
    </citation>
    <scope>NUCLEOTIDE SEQUENCE</scope>
    <source>
        <strain evidence="1">WSJ</strain>
        <tissue evidence="1">Leaf</tissue>
    </source>
</reference>
<accession>A0AAD8KQQ0</accession>
<evidence type="ECO:0000313" key="2">
    <source>
        <dbReference type="Proteomes" id="UP001229421"/>
    </source>
</evidence>
<dbReference type="EMBL" id="JAUHHV010000004">
    <property type="protein sequence ID" value="KAK1427634.1"/>
    <property type="molecule type" value="Genomic_DNA"/>
</dbReference>
<sequence length="92" mass="10567">MIALATYVLHYEWDLWVPPVYNIISVALLEVQLWCVGDFALWGLKSIKAKGAGLIIISSYFHTLKPILYFGPKPTKEVFFHFFPLSLFTPSF</sequence>
<dbReference type="AlphaFoldDB" id="A0AAD8KQQ0"/>
<keyword evidence="2" id="KW-1185">Reference proteome</keyword>
<proteinExistence type="predicted"/>
<organism evidence="1 2">
    <name type="scientific">Tagetes erecta</name>
    <name type="common">African marigold</name>
    <dbReference type="NCBI Taxonomy" id="13708"/>
    <lineage>
        <taxon>Eukaryota</taxon>
        <taxon>Viridiplantae</taxon>
        <taxon>Streptophyta</taxon>
        <taxon>Embryophyta</taxon>
        <taxon>Tracheophyta</taxon>
        <taxon>Spermatophyta</taxon>
        <taxon>Magnoliopsida</taxon>
        <taxon>eudicotyledons</taxon>
        <taxon>Gunneridae</taxon>
        <taxon>Pentapetalae</taxon>
        <taxon>asterids</taxon>
        <taxon>campanulids</taxon>
        <taxon>Asterales</taxon>
        <taxon>Asteraceae</taxon>
        <taxon>Asteroideae</taxon>
        <taxon>Heliantheae alliance</taxon>
        <taxon>Tageteae</taxon>
        <taxon>Tagetes</taxon>
    </lineage>
</organism>
<comment type="caution">
    <text evidence="1">The sequence shown here is derived from an EMBL/GenBank/DDBJ whole genome shotgun (WGS) entry which is preliminary data.</text>
</comment>
<name>A0AAD8KQQ0_TARER</name>
<evidence type="ECO:0000313" key="1">
    <source>
        <dbReference type="EMBL" id="KAK1427634.1"/>
    </source>
</evidence>
<protein>
    <submittedName>
        <fullName evidence="1">Uncharacterized protein</fullName>
    </submittedName>
</protein>